<feature type="compositionally biased region" description="Polar residues" evidence="1">
    <location>
        <begin position="140"/>
        <end position="168"/>
    </location>
</feature>
<dbReference type="OrthoDB" id="2390549at2759"/>
<dbReference type="Proteomes" id="UP000654370">
    <property type="component" value="Unassembled WGS sequence"/>
</dbReference>
<feature type="compositionally biased region" description="Basic and acidic residues" evidence="1">
    <location>
        <begin position="220"/>
        <end position="231"/>
    </location>
</feature>
<protein>
    <submittedName>
        <fullName evidence="3">Uncharacterized protein</fullName>
    </submittedName>
</protein>
<evidence type="ECO:0000313" key="4">
    <source>
        <dbReference type="Proteomes" id="UP000654370"/>
    </source>
</evidence>
<sequence length="636" mass="70443">MNRLPGYLILLLLLVTLCSGSPISKRQYNDDQNGKNYLRIATPNSGTIWQADSFQSVTWVLNGNANFGYSESIDVILLALDSSDNWKQVDTLPSATAGGGISNYHVRKDLGKAKAYMVVLEISKIGYRVRSEQFKITAVSGHNNGDDNSYDTSTGHYESDYNNNQDGGSYSGHYESDYNSNQDGSWSPGDYESGSTSGYDSGSWHHNSYDQSDYSSSSDEASHDSYNDKKPLSLVTPTSATVWQADSYQSVTWKFDGNSHLGYGEQVSVYLLALSESGDWKHADILPSGTTGGGISNYHVRSDLGKAMAYKVVIEIVAIQIYIESEEFRITTISSHSDYADIQDYKKNDNKNYLRIVTPNAGTVWKADSFQSVTWAISGIPNFGYSERIEVILLALDASGSWKKVDTLPSGTAGGGISNYHVRKDLGKAKAYKVVLEMSKYGIHIQSQEFKIQAISGHSNDEWNSYDEDGSAHGTDDYKSWDDDSYSDKSHNEDYDTDNDSSYQSDYDSSEHDNESDSYSDHGNSQTLRKDYLRIVTPNSGTVWDADSYQSVTWATNGGPSVNYGLPVEVYLFSYDSSTKTVKLADTLPKGTVGSGISNYHVKSDLGKADWYIIVLEIKSENYRIHSKPFVIKKQG</sequence>
<name>A0A8H7UBT8_MORIS</name>
<feature type="region of interest" description="Disordered" evidence="1">
    <location>
        <begin position="463"/>
        <end position="525"/>
    </location>
</feature>
<proteinExistence type="predicted"/>
<gene>
    <name evidence="3" type="ORF">INT43_004178</name>
</gene>
<accession>A0A8H7UBT8</accession>
<evidence type="ECO:0000256" key="2">
    <source>
        <dbReference type="SAM" id="SignalP"/>
    </source>
</evidence>
<evidence type="ECO:0000256" key="1">
    <source>
        <dbReference type="SAM" id="MobiDB-lite"/>
    </source>
</evidence>
<feature type="compositionally biased region" description="Polar residues" evidence="1">
    <location>
        <begin position="193"/>
        <end position="206"/>
    </location>
</feature>
<dbReference type="EMBL" id="JAEPQZ010000013">
    <property type="protein sequence ID" value="KAG2174158.1"/>
    <property type="molecule type" value="Genomic_DNA"/>
</dbReference>
<organism evidence="3 4">
    <name type="scientific">Mortierella isabellina</name>
    <name type="common">Filamentous fungus</name>
    <name type="synonym">Umbelopsis isabellina</name>
    <dbReference type="NCBI Taxonomy" id="91625"/>
    <lineage>
        <taxon>Eukaryota</taxon>
        <taxon>Fungi</taxon>
        <taxon>Fungi incertae sedis</taxon>
        <taxon>Mucoromycota</taxon>
        <taxon>Mucoromycotina</taxon>
        <taxon>Umbelopsidomycetes</taxon>
        <taxon>Umbelopsidales</taxon>
        <taxon>Umbelopsidaceae</taxon>
        <taxon>Umbelopsis</taxon>
    </lineage>
</organism>
<keyword evidence="2" id="KW-0732">Signal</keyword>
<feature type="compositionally biased region" description="Low complexity" evidence="1">
    <location>
        <begin position="209"/>
        <end position="219"/>
    </location>
</feature>
<comment type="caution">
    <text evidence="3">The sequence shown here is derived from an EMBL/GenBank/DDBJ whole genome shotgun (WGS) entry which is preliminary data.</text>
</comment>
<dbReference type="AlphaFoldDB" id="A0A8H7UBT8"/>
<feature type="region of interest" description="Disordered" evidence="1">
    <location>
        <begin position="139"/>
        <end position="231"/>
    </location>
</feature>
<keyword evidence="4" id="KW-1185">Reference proteome</keyword>
<feature type="chain" id="PRO_5034233200" evidence="2">
    <location>
        <begin position="21"/>
        <end position="636"/>
    </location>
</feature>
<evidence type="ECO:0000313" key="3">
    <source>
        <dbReference type="EMBL" id="KAG2174158.1"/>
    </source>
</evidence>
<reference evidence="3" key="1">
    <citation type="submission" date="2020-12" db="EMBL/GenBank/DDBJ databases">
        <title>Metabolic potential, ecology and presence of endohyphal bacteria is reflected in genomic diversity of Mucoromycotina.</title>
        <authorList>
            <person name="Muszewska A."/>
            <person name="Okrasinska A."/>
            <person name="Steczkiewicz K."/>
            <person name="Drgas O."/>
            <person name="Orlowska M."/>
            <person name="Perlinska-Lenart U."/>
            <person name="Aleksandrzak-Piekarczyk T."/>
            <person name="Szatraj K."/>
            <person name="Zielenkiewicz U."/>
            <person name="Pilsyk S."/>
            <person name="Malc E."/>
            <person name="Mieczkowski P."/>
            <person name="Kruszewska J.S."/>
            <person name="Biernat P."/>
            <person name="Pawlowska J."/>
        </authorList>
    </citation>
    <scope>NUCLEOTIDE SEQUENCE</scope>
    <source>
        <strain evidence="3">WA0000067209</strain>
    </source>
</reference>
<feature type="signal peptide" evidence="2">
    <location>
        <begin position="1"/>
        <end position="20"/>
    </location>
</feature>
<feature type="compositionally biased region" description="Basic and acidic residues" evidence="1">
    <location>
        <begin position="470"/>
        <end position="494"/>
    </location>
</feature>